<dbReference type="Proteomes" id="UP000092666">
    <property type="component" value="Unassembled WGS sequence"/>
</dbReference>
<name>A0A1B9GK29_9TREE</name>
<organism evidence="2 3">
    <name type="scientific">Kwoniella heveanensis BCC8398</name>
    <dbReference type="NCBI Taxonomy" id="1296120"/>
    <lineage>
        <taxon>Eukaryota</taxon>
        <taxon>Fungi</taxon>
        <taxon>Dikarya</taxon>
        <taxon>Basidiomycota</taxon>
        <taxon>Agaricomycotina</taxon>
        <taxon>Tremellomycetes</taxon>
        <taxon>Tremellales</taxon>
        <taxon>Cryptococcaceae</taxon>
        <taxon>Kwoniella</taxon>
    </lineage>
</organism>
<gene>
    <name evidence="2" type="ORF">I316_06943</name>
</gene>
<evidence type="ECO:0000256" key="1">
    <source>
        <dbReference type="SAM" id="SignalP"/>
    </source>
</evidence>
<evidence type="ECO:0000313" key="2">
    <source>
        <dbReference type="EMBL" id="OCF31338.1"/>
    </source>
</evidence>
<dbReference type="OrthoDB" id="2565116at2759"/>
<sequence length="291" mass="30200">MFLFCLLLGIFLTLAAANPLRPTASVTSSASPASVVTSHFPAPTAAPVVERCEEEYCSYGGEATTLQADVVTSTILSTTSVPCYITTYITNSETITETIYSTETITSTVTKEGTVFIIQYSPTPVLMSAPVTQVTEIQITNTWWSYWMTTEGSAYQVTSKGGEQTYGGNDGCDDCHKTYDDGGWGSKGSGGGWDSGAGSASAWTHINGNGNNVVSPATSVATGGGVSVGPNNGWGNSGSGSVVAGNGVTGGMVNWSSGSRTVDAADEVKSVTVVIAISLVLYTWETTDFIF</sequence>
<keyword evidence="1" id="KW-0732">Signal</keyword>
<accession>A0A1B9GK29</accession>
<reference evidence="2 3" key="1">
    <citation type="submission" date="2013-07" db="EMBL/GenBank/DDBJ databases">
        <title>The Genome Sequence of Cryptococcus heveanensis BCC8398.</title>
        <authorList>
            <consortium name="The Broad Institute Genome Sequencing Platform"/>
            <person name="Cuomo C."/>
            <person name="Litvintseva A."/>
            <person name="Chen Y."/>
            <person name="Heitman J."/>
            <person name="Sun S."/>
            <person name="Springer D."/>
            <person name="Dromer F."/>
            <person name="Young S.K."/>
            <person name="Zeng Q."/>
            <person name="Gargeya S."/>
            <person name="Fitzgerald M."/>
            <person name="Abouelleil A."/>
            <person name="Alvarado L."/>
            <person name="Berlin A.M."/>
            <person name="Chapman S.B."/>
            <person name="Dewar J."/>
            <person name="Goldberg J."/>
            <person name="Griggs A."/>
            <person name="Gujja S."/>
            <person name="Hansen M."/>
            <person name="Howarth C."/>
            <person name="Imamovic A."/>
            <person name="Larimer J."/>
            <person name="McCowan C."/>
            <person name="Murphy C."/>
            <person name="Pearson M."/>
            <person name="Priest M."/>
            <person name="Roberts A."/>
            <person name="Saif S."/>
            <person name="Shea T."/>
            <person name="Sykes S."/>
            <person name="Wortman J."/>
            <person name="Nusbaum C."/>
            <person name="Birren B."/>
        </authorList>
    </citation>
    <scope>NUCLEOTIDE SEQUENCE [LARGE SCALE GENOMIC DNA]</scope>
    <source>
        <strain evidence="2 3">BCC8398</strain>
    </source>
</reference>
<dbReference type="AlphaFoldDB" id="A0A1B9GK29"/>
<evidence type="ECO:0000313" key="3">
    <source>
        <dbReference type="Proteomes" id="UP000092666"/>
    </source>
</evidence>
<dbReference type="EMBL" id="KV700135">
    <property type="protein sequence ID" value="OCF31338.1"/>
    <property type="molecule type" value="Genomic_DNA"/>
</dbReference>
<protein>
    <recommendedName>
        <fullName evidence="4">Cytochrome c domain-containing protein</fullName>
    </recommendedName>
</protein>
<keyword evidence="3" id="KW-1185">Reference proteome</keyword>
<feature type="chain" id="PRO_5008627120" description="Cytochrome c domain-containing protein" evidence="1">
    <location>
        <begin position="18"/>
        <end position="291"/>
    </location>
</feature>
<evidence type="ECO:0008006" key="4">
    <source>
        <dbReference type="Google" id="ProtNLM"/>
    </source>
</evidence>
<feature type="signal peptide" evidence="1">
    <location>
        <begin position="1"/>
        <end position="17"/>
    </location>
</feature>
<reference evidence="3" key="2">
    <citation type="submission" date="2013-12" db="EMBL/GenBank/DDBJ databases">
        <title>Evolution of pathogenesis and genome organization in the Tremellales.</title>
        <authorList>
            <person name="Cuomo C."/>
            <person name="Litvintseva A."/>
            <person name="Heitman J."/>
            <person name="Chen Y."/>
            <person name="Sun S."/>
            <person name="Springer D."/>
            <person name="Dromer F."/>
            <person name="Young S."/>
            <person name="Zeng Q."/>
            <person name="Chapman S."/>
            <person name="Gujja S."/>
            <person name="Saif S."/>
            <person name="Birren B."/>
        </authorList>
    </citation>
    <scope>NUCLEOTIDE SEQUENCE [LARGE SCALE GENOMIC DNA]</scope>
    <source>
        <strain evidence="3">BCC8398</strain>
    </source>
</reference>
<proteinExistence type="predicted"/>